<name>A0A1M7EHJ2_9GAMM</name>
<evidence type="ECO:0000313" key="3">
    <source>
        <dbReference type="Proteomes" id="UP000190911"/>
    </source>
</evidence>
<gene>
    <name evidence="2" type="ORF">SAMN05878437_0220</name>
</gene>
<dbReference type="RefSeq" id="WP_079550572.1">
    <property type="nucleotide sequence ID" value="NZ_LT670847.1"/>
</dbReference>
<dbReference type="EMBL" id="LT670847">
    <property type="protein sequence ID" value="SHL91128.1"/>
    <property type="molecule type" value="Genomic_DNA"/>
</dbReference>
<evidence type="ECO:0000259" key="1">
    <source>
        <dbReference type="Pfam" id="PF09722"/>
    </source>
</evidence>
<organism evidence="2 3">
    <name type="scientific">Vreelandella subglaciescola</name>
    <dbReference type="NCBI Taxonomy" id="29571"/>
    <lineage>
        <taxon>Bacteria</taxon>
        <taxon>Pseudomonadati</taxon>
        <taxon>Pseudomonadota</taxon>
        <taxon>Gammaproteobacteria</taxon>
        <taxon>Oceanospirillales</taxon>
        <taxon>Halomonadaceae</taxon>
        <taxon>Vreelandella</taxon>
    </lineage>
</organism>
<sequence>MHKEQDIEINCTRAGPMLMKLFRHWQISTGEQLSLLGLPQDDRAALAKYRNGQPIADDRDKMERVGMLLGIHKSLRLLFPHNRELAYGWMTQPNLAFQGATPVELIGEQGMAGLSMVQAYLDVQKAGSV</sequence>
<feature type="domain" description="Antitoxin Xre/MbcA/ParS-like toxin-binding" evidence="1">
    <location>
        <begin position="74"/>
        <end position="122"/>
    </location>
</feature>
<protein>
    <recommendedName>
        <fullName evidence="1">Antitoxin Xre/MbcA/ParS-like toxin-binding domain-containing protein</fullName>
    </recommendedName>
</protein>
<dbReference type="InParanoid" id="A0A1M7EHJ2"/>
<evidence type="ECO:0000313" key="2">
    <source>
        <dbReference type="EMBL" id="SHL91128.1"/>
    </source>
</evidence>
<dbReference type="Pfam" id="PF09722">
    <property type="entry name" value="Xre_MbcA_ParS_C"/>
    <property type="match status" value="1"/>
</dbReference>
<accession>A0A1M7EHJ2</accession>
<dbReference type="AlphaFoldDB" id="A0A1M7EHJ2"/>
<reference evidence="2 3" key="1">
    <citation type="submission" date="2016-11" db="EMBL/GenBank/DDBJ databases">
        <authorList>
            <person name="Jaros S."/>
            <person name="Januszkiewicz K."/>
            <person name="Wedrychowicz H."/>
        </authorList>
    </citation>
    <scope>NUCLEOTIDE SEQUENCE [LARGE SCALE GENOMIC DNA]</scope>
    <source>
        <strain evidence="2 3">ACAM 12</strain>
    </source>
</reference>
<proteinExistence type="predicted"/>
<dbReference type="InterPro" id="IPR024467">
    <property type="entry name" value="Xre/MbcA/ParS-like_toxin-bd"/>
</dbReference>
<dbReference type="Proteomes" id="UP000190911">
    <property type="component" value="Chromosome I"/>
</dbReference>
<keyword evidence="3" id="KW-1185">Reference proteome</keyword>
<dbReference type="OrthoDB" id="117888at2"/>